<dbReference type="RefSeq" id="WP_344718892.1">
    <property type="nucleotide sequence ID" value="NZ_BAAAUS010000002.1"/>
</dbReference>
<dbReference type="InterPro" id="IPR029016">
    <property type="entry name" value="GAF-like_dom_sf"/>
</dbReference>
<dbReference type="Pfam" id="PF01590">
    <property type="entry name" value="GAF"/>
    <property type="match status" value="1"/>
</dbReference>
<protein>
    <submittedName>
        <fullName evidence="2">MerR family DNA-binding transcriptional regulator</fullName>
    </submittedName>
</protein>
<organism evidence="2 3">
    <name type="scientific">Pseudonocardia yunnanensis</name>
    <dbReference type="NCBI Taxonomy" id="58107"/>
    <lineage>
        <taxon>Bacteria</taxon>
        <taxon>Bacillati</taxon>
        <taxon>Actinomycetota</taxon>
        <taxon>Actinomycetes</taxon>
        <taxon>Pseudonocardiales</taxon>
        <taxon>Pseudonocardiaceae</taxon>
        <taxon>Pseudonocardia</taxon>
    </lineage>
</organism>
<proteinExistence type="predicted"/>
<evidence type="ECO:0000259" key="1">
    <source>
        <dbReference type="PROSITE" id="PS50937"/>
    </source>
</evidence>
<dbReference type="Gene3D" id="3.30.450.40">
    <property type="match status" value="1"/>
</dbReference>
<dbReference type="SUPFAM" id="SSF46955">
    <property type="entry name" value="Putative DNA-binding domain"/>
    <property type="match status" value="1"/>
</dbReference>
<dbReference type="InterPro" id="IPR000551">
    <property type="entry name" value="MerR-type_HTH_dom"/>
</dbReference>
<reference evidence="3" key="1">
    <citation type="journal article" date="2019" name="Int. J. Syst. Evol. Microbiol.">
        <title>The Global Catalogue of Microorganisms (GCM) 10K type strain sequencing project: providing services to taxonomists for standard genome sequencing and annotation.</title>
        <authorList>
            <consortium name="The Broad Institute Genomics Platform"/>
            <consortium name="The Broad Institute Genome Sequencing Center for Infectious Disease"/>
            <person name="Wu L."/>
            <person name="Ma J."/>
        </authorList>
    </citation>
    <scope>NUCLEOTIDE SEQUENCE [LARGE SCALE GENOMIC DNA]</scope>
    <source>
        <strain evidence="3">CCM 7043</strain>
    </source>
</reference>
<dbReference type="SUPFAM" id="SSF55781">
    <property type="entry name" value="GAF domain-like"/>
    <property type="match status" value="1"/>
</dbReference>
<dbReference type="PROSITE" id="PS50937">
    <property type="entry name" value="HTH_MERR_2"/>
    <property type="match status" value="1"/>
</dbReference>
<dbReference type="EMBL" id="JBHUCO010000007">
    <property type="protein sequence ID" value="MFD1517180.1"/>
    <property type="molecule type" value="Genomic_DNA"/>
</dbReference>
<keyword evidence="2" id="KW-0238">DNA-binding</keyword>
<gene>
    <name evidence="2" type="ORF">ACFSJD_06770</name>
</gene>
<dbReference type="Pfam" id="PF00376">
    <property type="entry name" value="MerR"/>
    <property type="match status" value="1"/>
</dbReference>
<dbReference type="Gene3D" id="1.10.1660.10">
    <property type="match status" value="1"/>
</dbReference>
<feature type="domain" description="HTH merR-type" evidence="1">
    <location>
        <begin position="6"/>
        <end position="51"/>
    </location>
</feature>
<dbReference type="InterPro" id="IPR009061">
    <property type="entry name" value="DNA-bd_dom_put_sf"/>
</dbReference>
<name>A0ABW4ES36_9PSEU</name>
<dbReference type="InterPro" id="IPR003018">
    <property type="entry name" value="GAF"/>
</dbReference>
<dbReference type="GO" id="GO:0003677">
    <property type="term" value="F:DNA binding"/>
    <property type="evidence" value="ECO:0007669"/>
    <property type="project" value="UniProtKB-KW"/>
</dbReference>
<evidence type="ECO:0000313" key="3">
    <source>
        <dbReference type="Proteomes" id="UP001597114"/>
    </source>
</evidence>
<keyword evidence="3" id="KW-1185">Reference proteome</keyword>
<dbReference type="Proteomes" id="UP001597114">
    <property type="component" value="Unassembled WGS sequence"/>
</dbReference>
<accession>A0ABW4ES36</accession>
<comment type="caution">
    <text evidence="2">The sequence shown here is derived from an EMBL/GenBank/DDBJ whole genome shotgun (WGS) entry which is preliminary data.</text>
</comment>
<evidence type="ECO:0000313" key="2">
    <source>
        <dbReference type="EMBL" id="MFD1517180.1"/>
    </source>
</evidence>
<sequence length="229" mass="24862">MTIERRLTVSEASRALGMSRTTLLAAEDAGLLTPLRTPGGHRRYDPAELRRYADRAGAGQIGWVDAAVPEPRRPDETGSADIAAAVRAAVRPLVQVLDADTAGLYLLHDGELRFTAGFGVPRWLAERLTSGPPPAPVVQAFRTRRPCLFDPAAIRFPEPRAVGQGITVALQGDGSAVGALFVVTRHDLLPGELRVVDAFRDVLAMLVEDQRRIVDLEHRLARIAAIIER</sequence>